<dbReference type="GO" id="GO:0022857">
    <property type="term" value="F:transmembrane transporter activity"/>
    <property type="evidence" value="ECO:0007669"/>
    <property type="project" value="TreeGrafter"/>
</dbReference>
<keyword evidence="5 6" id="KW-0472">Membrane</keyword>
<feature type="transmembrane region" description="Helical" evidence="6">
    <location>
        <begin position="768"/>
        <end position="788"/>
    </location>
</feature>
<dbReference type="OrthoDB" id="5933722at2"/>
<dbReference type="AlphaFoldDB" id="A0A2D0N0E8"/>
<evidence type="ECO:0000256" key="5">
    <source>
        <dbReference type="ARBA" id="ARBA00023136"/>
    </source>
</evidence>
<dbReference type="Pfam" id="PF12704">
    <property type="entry name" value="MacB_PCD"/>
    <property type="match status" value="1"/>
</dbReference>
<dbReference type="InterPro" id="IPR003838">
    <property type="entry name" value="ABC3_permease_C"/>
</dbReference>
<keyword evidence="3 6" id="KW-0812">Transmembrane</keyword>
<dbReference type="RefSeq" id="WP_099154671.1">
    <property type="nucleotide sequence ID" value="NZ_PDUD01000047.1"/>
</dbReference>
<evidence type="ECO:0000313" key="9">
    <source>
        <dbReference type="EMBL" id="PHN01937.1"/>
    </source>
</evidence>
<feature type="transmembrane region" description="Helical" evidence="6">
    <location>
        <begin position="290"/>
        <end position="311"/>
    </location>
</feature>
<evidence type="ECO:0000256" key="1">
    <source>
        <dbReference type="ARBA" id="ARBA00004651"/>
    </source>
</evidence>
<organism evidence="9 10">
    <name type="scientific">Flavilitoribacter nigricans (strain ATCC 23147 / DSM 23189 / NBRC 102662 / NCIMB 1420 / SS-2)</name>
    <name type="common">Lewinella nigricans</name>
    <dbReference type="NCBI Taxonomy" id="1122177"/>
    <lineage>
        <taxon>Bacteria</taxon>
        <taxon>Pseudomonadati</taxon>
        <taxon>Bacteroidota</taxon>
        <taxon>Saprospiria</taxon>
        <taxon>Saprospirales</taxon>
        <taxon>Lewinellaceae</taxon>
        <taxon>Flavilitoribacter</taxon>
    </lineage>
</organism>
<feature type="domain" description="ABC3 transporter permease C-terminal" evidence="7">
    <location>
        <begin position="687"/>
        <end position="796"/>
    </location>
</feature>
<evidence type="ECO:0000259" key="7">
    <source>
        <dbReference type="Pfam" id="PF02687"/>
    </source>
</evidence>
<feature type="transmembrane region" description="Helical" evidence="6">
    <location>
        <begin position="688"/>
        <end position="708"/>
    </location>
</feature>
<feature type="transmembrane region" description="Helical" evidence="6">
    <location>
        <begin position="383"/>
        <end position="411"/>
    </location>
</feature>
<evidence type="ECO:0000256" key="4">
    <source>
        <dbReference type="ARBA" id="ARBA00022989"/>
    </source>
</evidence>
<gene>
    <name evidence="9" type="ORF">CRP01_34665</name>
</gene>
<comment type="caution">
    <text evidence="9">The sequence shown here is derived from an EMBL/GenBank/DDBJ whole genome shotgun (WGS) entry which is preliminary data.</text>
</comment>
<evidence type="ECO:0000256" key="6">
    <source>
        <dbReference type="SAM" id="Phobius"/>
    </source>
</evidence>
<protein>
    <recommendedName>
        <fullName evidence="11">FtsX-like permease family protein</fullName>
    </recommendedName>
</protein>
<feature type="domain" description="ABC3 transporter permease C-terminal" evidence="7">
    <location>
        <begin position="295"/>
        <end position="409"/>
    </location>
</feature>
<keyword evidence="4 6" id="KW-1133">Transmembrane helix</keyword>
<evidence type="ECO:0000259" key="8">
    <source>
        <dbReference type="Pfam" id="PF12704"/>
    </source>
</evidence>
<sequence length="807" mass="89416">MLFNHFKIAWRKIIRQKGFTALNLMGLAVGLAAAFLTVAYVHHQYSFDRFHEYSDRLYLSSAKSYYGETSFNTTRFDAGFGPIIEEQVPGVEAFVRTAPQQNVVLSTLDGTEKYNEGHFLFADSNFLNIFSFELLAGNRNTALEEPFSVLLTPAMAEKYFGTADPIGQTINFLPPSGGYLSDTEVKDHALTVSGVIAPAPGNSNLQYDFIASFNSLRTITPLAFESPAARLGSFNTYFLLADGQNAAPVQSRIEEIITAAKPEQDRENRTEISISTLPDYYFTDALQKKMGLFIGIALLILLLAIVNYASLTTARATQRAKEVGVRKTLGARRGQLISQFFGESSLMVCLAFGIALFLSRLALPAVNYIADTRIELDLLLQGPMVLAITGILILSIFLAGSYPALALSRFIPAKVLRTGRGSALKGERTRQALMVFQFVISAGLIVCSLVMQSQMNFLGERDLGFDRDQLLVIPFEAEREGTANALKAAAGRESGVIGASISTAVPFKSEGTNFFFAKTPTGKPLSIHFTSADRDFLELIGAKWIAQDDSRNDGSNTAKRVFLNETALEKMELKNPTGERILKEMSGDENGYTVNGVIENYAFFSYKTEVDPQVIFELTEEDTRQLITSAYLTLRLKPQNDIQATMSRLETAYKGMDFAKPFDFFFIDDQYQDLYRSEMRTAALFKSFTFLAIFIACLGLLGLSAFLAERRTKEIGIRKVFGATVANIVGLLSRDFLYLVAIALVIALPLTWYFMGQWLEDFAFRIELSWWLFVVAAAMALGIAFLTVSFQSIKAALANPVKSLRNE</sequence>
<feature type="domain" description="MacB-like periplasmic core" evidence="8">
    <location>
        <begin position="20"/>
        <end position="255"/>
    </location>
</feature>
<dbReference type="GO" id="GO:0005886">
    <property type="term" value="C:plasma membrane"/>
    <property type="evidence" value="ECO:0007669"/>
    <property type="project" value="UniProtKB-SubCell"/>
</dbReference>
<feature type="transmembrane region" description="Helical" evidence="6">
    <location>
        <begin position="432"/>
        <end position="451"/>
    </location>
</feature>
<feature type="transmembrane region" description="Helical" evidence="6">
    <location>
        <begin position="21"/>
        <end position="41"/>
    </location>
</feature>
<comment type="subcellular location">
    <subcellularLocation>
        <location evidence="1">Cell membrane</location>
        <topology evidence="1">Multi-pass membrane protein</topology>
    </subcellularLocation>
</comment>
<accession>A0A2D0N0E8</accession>
<dbReference type="Pfam" id="PF02687">
    <property type="entry name" value="FtsX"/>
    <property type="match status" value="2"/>
</dbReference>
<feature type="transmembrane region" description="Helical" evidence="6">
    <location>
        <begin position="736"/>
        <end position="756"/>
    </location>
</feature>
<name>A0A2D0N0E8_FLAN2</name>
<proteinExistence type="predicted"/>
<dbReference type="PANTHER" id="PTHR30572:SF18">
    <property type="entry name" value="ABC-TYPE MACROLIDE FAMILY EXPORT SYSTEM PERMEASE COMPONENT 2"/>
    <property type="match status" value="1"/>
</dbReference>
<dbReference type="Proteomes" id="UP000223913">
    <property type="component" value="Unassembled WGS sequence"/>
</dbReference>
<dbReference type="InterPro" id="IPR025857">
    <property type="entry name" value="MacB_PCD"/>
</dbReference>
<keyword evidence="2" id="KW-1003">Cell membrane</keyword>
<evidence type="ECO:0000256" key="3">
    <source>
        <dbReference type="ARBA" id="ARBA00022692"/>
    </source>
</evidence>
<dbReference type="EMBL" id="PDUD01000047">
    <property type="protein sequence ID" value="PHN01937.1"/>
    <property type="molecule type" value="Genomic_DNA"/>
</dbReference>
<reference evidence="9 10" key="1">
    <citation type="submission" date="2017-10" db="EMBL/GenBank/DDBJ databases">
        <title>The draft genome sequence of Lewinella nigricans NBRC 102662.</title>
        <authorList>
            <person name="Wang K."/>
        </authorList>
    </citation>
    <scope>NUCLEOTIDE SEQUENCE [LARGE SCALE GENOMIC DNA]</scope>
    <source>
        <strain evidence="9 10">NBRC 102662</strain>
    </source>
</reference>
<dbReference type="InterPro" id="IPR050250">
    <property type="entry name" value="Macrolide_Exporter_MacB"/>
</dbReference>
<evidence type="ECO:0000313" key="10">
    <source>
        <dbReference type="Proteomes" id="UP000223913"/>
    </source>
</evidence>
<dbReference type="PANTHER" id="PTHR30572">
    <property type="entry name" value="MEMBRANE COMPONENT OF TRANSPORTER-RELATED"/>
    <property type="match status" value="1"/>
</dbReference>
<keyword evidence="10" id="KW-1185">Reference proteome</keyword>
<feature type="transmembrane region" description="Helical" evidence="6">
    <location>
        <begin position="340"/>
        <end position="363"/>
    </location>
</feature>
<evidence type="ECO:0000256" key="2">
    <source>
        <dbReference type="ARBA" id="ARBA00022475"/>
    </source>
</evidence>
<evidence type="ECO:0008006" key="11">
    <source>
        <dbReference type="Google" id="ProtNLM"/>
    </source>
</evidence>